<sequence length="73" mass="8233">MAWMETAALDGRRWEGCGWRRRMRSRAEATASARKRGDDNISLPLLPSCPRCRRPASGRPWQCSPSCRPTTAS</sequence>
<name>A0A0P0XFK8_ORYSJ</name>
<evidence type="ECO:0000256" key="1">
    <source>
        <dbReference type="SAM" id="MobiDB-lite"/>
    </source>
</evidence>
<feature type="compositionally biased region" description="Polar residues" evidence="1">
    <location>
        <begin position="63"/>
        <end position="73"/>
    </location>
</feature>
<reference evidence="2 3" key="3">
    <citation type="journal article" date="2013" name="Rice">
        <title>Improvement of the Oryza sativa Nipponbare reference genome using next generation sequence and optical map data.</title>
        <authorList>
            <person name="Kawahara Y."/>
            <person name="de la Bastide M."/>
            <person name="Hamilton J.P."/>
            <person name="Kanamori H."/>
            <person name="McCombie W.R."/>
            <person name="Ouyang S."/>
            <person name="Schwartz D.C."/>
            <person name="Tanaka T."/>
            <person name="Wu J."/>
            <person name="Zhou S."/>
            <person name="Childs K.L."/>
            <person name="Davidson R.M."/>
            <person name="Lin H."/>
            <person name="Quesada-Ocampo L."/>
            <person name="Vaillancourt B."/>
            <person name="Sakai H."/>
            <person name="Lee S.S."/>
            <person name="Kim J."/>
            <person name="Numa H."/>
            <person name="Itoh T."/>
            <person name="Buell C.R."/>
            <person name="Matsumoto T."/>
        </authorList>
    </citation>
    <scope>NUCLEOTIDE SEQUENCE [LARGE SCALE GENOMIC DNA]</scope>
    <source>
        <strain evidence="3">cv. Nipponbare</strain>
    </source>
</reference>
<dbReference type="AlphaFoldDB" id="A0A0P0XFK8"/>
<evidence type="ECO:0000313" key="2">
    <source>
        <dbReference type="EMBL" id="BAT05350.1"/>
    </source>
</evidence>
<dbReference type="PaxDb" id="39947-A0A0P0XFK8"/>
<protein>
    <submittedName>
        <fullName evidence="2">Os08g0402650 protein</fullName>
    </submittedName>
</protein>
<reference evidence="3" key="1">
    <citation type="journal article" date="2005" name="Nature">
        <title>The map-based sequence of the rice genome.</title>
        <authorList>
            <consortium name="International rice genome sequencing project (IRGSP)"/>
            <person name="Matsumoto T."/>
            <person name="Wu J."/>
            <person name="Kanamori H."/>
            <person name="Katayose Y."/>
            <person name="Fujisawa M."/>
            <person name="Namiki N."/>
            <person name="Mizuno H."/>
            <person name="Yamamoto K."/>
            <person name="Antonio B.A."/>
            <person name="Baba T."/>
            <person name="Sakata K."/>
            <person name="Nagamura Y."/>
            <person name="Aoki H."/>
            <person name="Arikawa K."/>
            <person name="Arita K."/>
            <person name="Bito T."/>
            <person name="Chiden Y."/>
            <person name="Fujitsuka N."/>
            <person name="Fukunaka R."/>
            <person name="Hamada M."/>
            <person name="Harada C."/>
            <person name="Hayashi A."/>
            <person name="Hijishita S."/>
            <person name="Honda M."/>
            <person name="Hosokawa S."/>
            <person name="Ichikawa Y."/>
            <person name="Idonuma A."/>
            <person name="Iijima M."/>
            <person name="Ikeda M."/>
            <person name="Ikeno M."/>
            <person name="Ito K."/>
            <person name="Ito S."/>
            <person name="Ito T."/>
            <person name="Ito Y."/>
            <person name="Ito Y."/>
            <person name="Iwabuchi A."/>
            <person name="Kamiya K."/>
            <person name="Karasawa W."/>
            <person name="Kurita K."/>
            <person name="Katagiri S."/>
            <person name="Kikuta A."/>
            <person name="Kobayashi H."/>
            <person name="Kobayashi N."/>
            <person name="Machita K."/>
            <person name="Maehara T."/>
            <person name="Masukawa M."/>
            <person name="Mizubayashi T."/>
            <person name="Mukai Y."/>
            <person name="Nagasaki H."/>
            <person name="Nagata Y."/>
            <person name="Naito S."/>
            <person name="Nakashima M."/>
            <person name="Nakama Y."/>
            <person name="Nakamichi Y."/>
            <person name="Nakamura M."/>
            <person name="Meguro A."/>
            <person name="Negishi M."/>
            <person name="Ohta I."/>
            <person name="Ohta T."/>
            <person name="Okamoto M."/>
            <person name="Ono N."/>
            <person name="Saji S."/>
            <person name="Sakaguchi M."/>
            <person name="Sakai K."/>
            <person name="Shibata M."/>
            <person name="Shimokawa T."/>
            <person name="Song J."/>
            <person name="Takazaki Y."/>
            <person name="Terasawa K."/>
            <person name="Tsugane M."/>
            <person name="Tsuji K."/>
            <person name="Ueda S."/>
            <person name="Waki K."/>
            <person name="Yamagata H."/>
            <person name="Yamamoto M."/>
            <person name="Yamamoto S."/>
            <person name="Yamane H."/>
            <person name="Yoshiki S."/>
            <person name="Yoshihara R."/>
            <person name="Yukawa K."/>
            <person name="Zhong H."/>
            <person name="Yano M."/>
            <person name="Yuan Q."/>
            <person name="Ouyang S."/>
            <person name="Liu J."/>
            <person name="Jones K.M."/>
            <person name="Gansberger K."/>
            <person name="Moffat K."/>
            <person name="Hill J."/>
            <person name="Bera J."/>
            <person name="Fadrosh D."/>
            <person name="Jin S."/>
            <person name="Johri S."/>
            <person name="Kim M."/>
            <person name="Overton L."/>
            <person name="Reardon M."/>
            <person name="Tsitrin T."/>
            <person name="Vuong H."/>
            <person name="Weaver B."/>
            <person name="Ciecko A."/>
            <person name="Tallon L."/>
            <person name="Jackson J."/>
            <person name="Pai G."/>
            <person name="Aken S.V."/>
            <person name="Utterback T."/>
            <person name="Reidmuller S."/>
            <person name="Feldblyum T."/>
            <person name="Hsiao J."/>
            <person name="Zismann V."/>
            <person name="Iobst S."/>
            <person name="de Vazeille A.R."/>
            <person name="Buell C.R."/>
            <person name="Ying K."/>
            <person name="Li Y."/>
            <person name="Lu T."/>
            <person name="Huang Y."/>
            <person name="Zhao Q."/>
            <person name="Feng Q."/>
            <person name="Zhang L."/>
            <person name="Zhu J."/>
            <person name="Weng Q."/>
            <person name="Mu J."/>
            <person name="Lu Y."/>
            <person name="Fan D."/>
            <person name="Liu Y."/>
            <person name="Guan J."/>
            <person name="Zhang Y."/>
            <person name="Yu S."/>
            <person name="Liu X."/>
            <person name="Zhang Y."/>
            <person name="Hong G."/>
            <person name="Han B."/>
            <person name="Choisne N."/>
            <person name="Demange N."/>
            <person name="Orjeda G."/>
            <person name="Samain S."/>
            <person name="Cattolico L."/>
            <person name="Pelletier E."/>
            <person name="Couloux A."/>
            <person name="Segurens B."/>
            <person name="Wincker P."/>
            <person name="D'Hont A."/>
            <person name="Scarpelli C."/>
            <person name="Weissenbach J."/>
            <person name="Salanoubat M."/>
            <person name="Quetier F."/>
            <person name="Yu Y."/>
            <person name="Kim H.R."/>
            <person name="Rambo T."/>
            <person name="Currie J."/>
            <person name="Collura K."/>
            <person name="Luo M."/>
            <person name="Yang T."/>
            <person name="Ammiraju J.S.S."/>
            <person name="Engler F."/>
            <person name="Soderlund C."/>
            <person name="Wing R.A."/>
            <person name="Palmer L.E."/>
            <person name="de la Bastide M."/>
            <person name="Spiegel L."/>
            <person name="Nascimento L."/>
            <person name="Zutavern T."/>
            <person name="O'Shaughnessy A."/>
            <person name="Dike S."/>
            <person name="Dedhia N."/>
            <person name="Preston R."/>
            <person name="Balija V."/>
            <person name="McCombie W.R."/>
            <person name="Chow T."/>
            <person name="Chen H."/>
            <person name="Chung M."/>
            <person name="Chen C."/>
            <person name="Shaw J."/>
            <person name="Wu H."/>
            <person name="Hsiao K."/>
            <person name="Chao Y."/>
            <person name="Chu M."/>
            <person name="Cheng C."/>
            <person name="Hour A."/>
            <person name="Lee P."/>
            <person name="Lin S."/>
            <person name="Lin Y."/>
            <person name="Liou J."/>
            <person name="Liu S."/>
            <person name="Hsing Y."/>
            <person name="Raghuvanshi S."/>
            <person name="Mohanty A."/>
            <person name="Bharti A.K."/>
            <person name="Gaur A."/>
            <person name="Gupta V."/>
            <person name="Kumar D."/>
            <person name="Ravi V."/>
            <person name="Vij S."/>
            <person name="Kapur A."/>
            <person name="Khurana P."/>
            <person name="Khurana P."/>
            <person name="Khurana J.P."/>
            <person name="Tyagi A.K."/>
            <person name="Gaikwad K."/>
            <person name="Singh A."/>
            <person name="Dalal V."/>
            <person name="Srivastava S."/>
            <person name="Dixit A."/>
            <person name="Pal A.K."/>
            <person name="Ghazi I.A."/>
            <person name="Yadav M."/>
            <person name="Pandit A."/>
            <person name="Bhargava A."/>
            <person name="Sureshbabu K."/>
            <person name="Batra K."/>
            <person name="Sharma T.R."/>
            <person name="Mohapatra T."/>
            <person name="Singh N.K."/>
            <person name="Messing J."/>
            <person name="Nelson A.B."/>
            <person name="Fuks G."/>
            <person name="Kavchok S."/>
            <person name="Keizer G."/>
            <person name="Linton E."/>
            <person name="Llaca V."/>
            <person name="Song R."/>
            <person name="Tanyolac B."/>
            <person name="Young S."/>
            <person name="Ho-Il K."/>
            <person name="Hahn J.H."/>
            <person name="Sangsakoo G."/>
            <person name="Vanavichit A."/>
            <person name="de Mattos Luiz.A.T."/>
            <person name="Zimmer P.D."/>
            <person name="Malone G."/>
            <person name="Dellagostin O."/>
            <person name="de Oliveira A.C."/>
            <person name="Bevan M."/>
            <person name="Bancroft I."/>
            <person name="Minx P."/>
            <person name="Cordum H."/>
            <person name="Wilson R."/>
            <person name="Cheng Z."/>
            <person name="Jin W."/>
            <person name="Jiang J."/>
            <person name="Leong S.A."/>
            <person name="Iwama H."/>
            <person name="Gojobori T."/>
            <person name="Itoh T."/>
            <person name="Niimura Y."/>
            <person name="Fujii Y."/>
            <person name="Habara T."/>
            <person name="Sakai H."/>
            <person name="Sato Y."/>
            <person name="Wilson G."/>
            <person name="Kumar K."/>
            <person name="McCouch S."/>
            <person name="Juretic N."/>
            <person name="Hoen D."/>
            <person name="Wright S."/>
            <person name="Bruskiewich R."/>
            <person name="Bureau T."/>
            <person name="Miyao A."/>
            <person name="Hirochika H."/>
            <person name="Nishikawa T."/>
            <person name="Kadowaki K."/>
            <person name="Sugiura M."/>
            <person name="Burr B."/>
            <person name="Sasaki T."/>
        </authorList>
    </citation>
    <scope>NUCLEOTIDE SEQUENCE [LARGE SCALE GENOMIC DNA]</scope>
    <source>
        <strain evidence="3">cv. Nipponbare</strain>
    </source>
</reference>
<dbReference type="Proteomes" id="UP000059680">
    <property type="component" value="Chromosome 8"/>
</dbReference>
<proteinExistence type="predicted"/>
<dbReference type="EMBL" id="AP014964">
    <property type="protein sequence ID" value="BAT05350.1"/>
    <property type="molecule type" value="Genomic_DNA"/>
</dbReference>
<keyword evidence="3" id="KW-1185">Reference proteome</keyword>
<organism evidence="2 3">
    <name type="scientific">Oryza sativa subsp. japonica</name>
    <name type="common">Rice</name>
    <dbReference type="NCBI Taxonomy" id="39947"/>
    <lineage>
        <taxon>Eukaryota</taxon>
        <taxon>Viridiplantae</taxon>
        <taxon>Streptophyta</taxon>
        <taxon>Embryophyta</taxon>
        <taxon>Tracheophyta</taxon>
        <taxon>Spermatophyta</taxon>
        <taxon>Magnoliopsida</taxon>
        <taxon>Liliopsida</taxon>
        <taxon>Poales</taxon>
        <taxon>Poaceae</taxon>
        <taxon>BOP clade</taxon>
        <taxon>Oryzoideae</taxon>
        <taxon>Oryzeae</taxon>
        <taxon>Oryzinae</taxon>
        <taxon>Oryza</taxon>
        <taxon>Oryza sativa</taxon>
    </lineage>
</organism>
<dbReference type="InParanoid" id="A0A0P0XFK8"/>
<evidence type="ECO:0000313" key="3">
    <source>
        <dbReference type="Proteomes" id="UP000059680"/>
    </source>
</evidence>
<reference evidence="2 3" key="2">
    <citation type="journal article" date="2013" name="Plant Cell Physiol.">
        <title>Rice Annotation Project Database (RAP-DB): an integrative and interactive database for rice genomics.</title>
        <authorList>
            <person name="Sakai H."/>
            <person name="Lee S.S."/>
            <person name="Tanaka T."/>
            <person name="Numa H."/>
            <person name="Kim J."/>
            <person name="Kawahara Y."/>
            <person name="Wakimoto H."/>
            <person name="Yang C.C."/>
            <person name="Iwamoto M."/>
            <person name="Abe T."/>
            <person name="Yamada Y."/>
            <person name="Muto A."/>
            <person name="Inokuchi H."/>
            <person name="Ikemura T."/>
            <person name="Matsumoto T."/>
            <person name="Sasaki T."/>
            <person name="Itoh T."/>
        </authorList>
    </citation>
    <scope>NUCLEOTIDE SEQUENCE [LARGE SCALE GENOMIC DNA]</scope>
    <source>
        <strain evidence="3">cv. Nipponbare</strain>
    </source>
</reference>
<gene>
    <name evidence="2" type="ordered locus">Os08g0402650</name>
    <name evidence="2" type="ORF">OSNPB_080402650</name>
</gene>
<accession>A0A0P0XFK8</accession>
<feature type="region of interest" description="Disordered" evidence="1">
    <location>
        <begin position="54"/>
        <end position="73"/>
    </location>
</feature>